<dbReference type="GO" id="GO:0003677">
    <property type="term" value="F:DNA binding"/>
    <property type="evidence" value="ECO:0007669"/>
    <property type="project" value="UniProtKB-KW"/>
</dbReference>
<dbReference type="HOGENOM" id="CLU_021095_10_2_10"/>
<evidence type="ECO:0000259" key="4">
    <source>
        <dbReference type="Pfam" id="PF01420"/>
    </source>
</evidence>
<dbReference type="PANTHER" id="PTHR43140">
    <property type="entry name" value="TYPE-1 RESTRICTION ENZYME ECOKI SPECIFICITY PROTEIN"/>
    <property type="match status" value="1"/>
</dbReference>
<dbReference type="GO" id="GO:0004519">
    <property type="term" value="F:endonuclease activity"/>
    <property type="evidence" value="ECO:0007669"/>
    <property type="project" value="UniProtKB-KW"/>
</dbReference>
<dbReference type="InterPro" id="IPR051212">
    <property type="entry name" value="Type-I_RE_S_subunit"/>
</dbReference>
<dbReference type="Proteomes" id="UP000006050">
    <property type="component" value="Chromosome"/>
</dbReference>
<dbReference type="Gene3D" id="3.90.220.20">
    <property type="entry name" value="DNA methylase specificity domains"/>
    <property type="match status" value="2"/>
</dbReference>
<dbReference type="Pfam" id="PF01420">
    <property type="entry name" value="Methylase_S"/>
    <property type="match status" value="2"/>
</dbReference>
<sequence>MKKDWIEVELKTVSEIITGGTPIKADLTNYNSNDFPFYKPTDLNQGINTIDSQDFMSLKAYKLARKAPKNSILVTCIGATIGKTGLIKKDGGFNQQINAVIPDRFVHYKFLYFQIVSQEFQNKIKDNSSSTTLPILNKSKFSILKIKLSPLPEQRAIVARIEELFSELDHSISNLQSALSKLEIYRQAVLKKAFEGGFTSNIDLVLKLPNNWRKIRLGKILKVSSGKGLTSNQMDGGKFFVYGGNGINGNHSEFLFSDPKLIIGRVGVRCGVTHITLPFSWVTDNALVIEFKQGEIHDLHFMKLKLEFENLNKLSNSTAQPVISGSKIYDYELNIPEYSEQLQIVQEIESRLSVADKMTETIQTSLKKAEAMRQSILKKAFEGKLLTASELEACRKEADWEPAERLLERIKSEKI</sequence>
<reference evidence="6" key="1">
    <citation type="submission" date="2012-06" db="EMBL/GenBank/DDBJ databases">
        <title>The complete genome of Belliella baltica DSM 15883.</title>
        <authorList>
            <person name="Lucas S."/>
            <person name="Copeland A."/>
            <person name="Lapidus A."/>
            <person name="Goodwin L."/>
            <person name="Pitluck S."/>
            <person name="Peters L."/>
            <person name="Mikhailova N."/>
            <person name="Davenport K."/>
            <person name="Kyrpides N."/>
            <person name="Mavromatis K."/>
            <person name="Pagani I."/>
            <person name="Ivanova N."/>
            <person name="Ovchinnikova G."/>
            <person name="Zeytun A."/>
            <person name="Detter J.C."/>
            <person name="Han C."/>
            <person name="Land M."/>
            <person name="Hauser L."/>
            <person name="Markowitz V."/>
            <person name="Cheng J.-F."/>
            <person name="Hugenholtz P."/>
            <person name="Woyke T."/>
            <person name="Wu D."/>
            <person name="Tindall B."/>
            <person name="Pomrenke H."/>
            <person name="Brambilla E."/>
            <person name="Klenk H.-P."/>
            <person name="Eisen J.A."/>
        </authorList>
    </citation>
    <scope>NUCLEOTIDE SEQUENCE [LARGE SCALE GENOMIC DNA]</scope>
    <source>
        <strain evidence="6">DSM 15883 / CIP 108006 / LMG 21964 / BA134</strain>
    </source>
</reference>
<protein>
    <submittedName>
        <fullName evidence="5">Restriction endonuclease S subunit</fullName>
    </submittedName>
</protein>
<keyword evidence="5" id="KW-0540">Nuclease</keyword>
<dbReference type="SUPFAM" id="SSF116734">
    <property type="entry name" value="DNA methylase specificity domain"/>
    <property type="match status" value="2"/>
</dbReference>
<dbReference type="PATRIC" id="fig|866536.3.peg.2376"/>
<dbReference type="CDD" id="cd17266">
    <property type="entry name" value="RMtype1_S_Sau1132ORF3780P-TRD2-CR2_like"/>
    <property type="match status" value="1"/>
</dbReference>
<keyword evidence="5" id="KW-0378">Hydrolase</keyword>
<keyword evidence="6" id="KW-1185">Reference proteome</keyword>
<comment type="similarity">
    <text evidence="1">Belongs to the type-I restriction system S methylase family.</text>
</comment>
<dbReference type="KEGG" id="bbd:Belba_2312"/>
<keyword evidence="5" id="KW-0255">Endonuclease</keyword>
<evidence type="ECO:0000256" key="1">
    <source>
        <dbReference type="ARBA" id="ARBA00010923"/>
    </source>
</evidence>
<evidence type="ECO:0000313" key="6">
    <source>
        <dbReference type="Proteomes" id="UP000006050"/>
    </source>
</evidence>
<proteinExistence type="inferred from homology"/>
<dbReference type="AlphaFoldDB" id="I3Z6K7"/>
<dbReference type="STRING" id="866536.Belba_2312"/>
<accession>I3Z6K7</accession>
<dbReference type="eggNOG" id="COG0732">
    <property type="taxonomic scope" value="Bacteria"/>
</dbReference>
<evidence type="ECO:0000256" key="3">
    <source>
        <dbReference type="ARBA" id="ARBA00023125"/>
    </source>
</evidence>
<gene>
    <name evidence="5" type="ordered locus">Belba_2312</name>
</gene>
<dbReference type="GO" id="GO:0009307">
    <property type="term" value="P:DNA restriction-modification system"/>
    <property type="evidence" value="ECO:0007669"/>
    <property type="project" value="UniProtKB-KW"/>
</dbReference>
<keyword evidence="3" id="KW-0238">DNA-binding</keyword>
<keyword evidence="2" id="KW-0680">Restriction system</keyword>
<dbReference type="InterPro" id="IPR044946">
    <property type="entry name" value="Restrct_endonuc_typeI_TRD_sf"/>
</dbReference>
<feature type="domain" description="Type I restriction modification DNA specificity" evidence="4">
    <location>
        <begin position="209"/>
        <end position="363"/>
    </location>
</feature>
<evidence type="ECO:0000313" key="5">
    <source>
        <dbReference type="EMBL" id="AFL84875.1"/>
    </source>
</evidence>
<name>I3Z6K7_BELBD</name>
<dbReference type="InterPro" id="IPR000055">
    <property type="entry name" value="Restrct_endonuc_typeI_TRD"/>
</dbReference>
<dbReference type="OrthoDB" id="825893at2"/>
<organism evidence="5 6">
    <name type="scientific">Belliella baltica (strain DSM 15883 / CIP 108006 / LMG 21964 / BA134)</name>
    <dbReference type="NCBI Taxonomy" id="866536"/>
    <lineage>
        <taxon>Bacteria</taxon>
        <taxon>Pseudomonadati</taxon>
        <taxon>Bacteroidota</taxon>
        <taxon>Cytophagia</taxon>
        <taxon>Cytophagales</taxon>
        <taxon>Cyclobacteriaceae</taxon>
        <taxon>Belliella</taxon>
    </lineage>
</organism>
<feature type="domain" description="Type I restriction modification DNA specificity" evidence="4">
    <location>
        <begin position="3"/>
        <end position="173"/>
    </location>
</feature>
<dbReference type="PANTHER" id="PTHR43140:SF1">
    <property type="entry name" value="TYPE I RESTRICTION ENZYME ECOKI SPECIFICITY SUBUNIT"/>
    <property type="match status" value="1"/>
</dbReference>
<dbReference type="CDD" id="cd17293">
    <property type="entry name" value="RMtype1_S_Ppo21ORF8840P_TRD1-CR1_like"/>
    <property type="match status" value="1"/>
</dbReference>
<dbReference type="RefSeq" id="WP_014772834.1">
    <property type="nucleotide sequence ID" value="NC_018010.1"/>
</dbReference>
<dbReference type="REBASE" id="49023">
    <property type="entry name" value="S.Bba15883ORF2314P"/>
</dbReference>
<dbReference type="EMBL" id="CP003281">
    <property type="protein sequence ID" value="AFL84875.1"/>
    <property type="molecule type" value="Genomic_DNA"/>
</dbReference>
<evidence type="ECO:0000256" key="2">
    <source>
        <dbReference type="ARBA" id="ARBA00022747"/>
    </source>
</evidence>